<evidence type="ECO:0000313" key="2">
    <source>
        <dbReference type="EMBL" id="MDN5200276.1"/>
    </source>
</evidence>
<proteinExistence type="predicted"/>
<keyword evidence="3" id="KW-1185">Reference proteome</keyword>
<sequence>MKSIKNISTLLVVLFITTATFAQDKKANNIDNSNIALQGYSPVSYLDLGIAQRGVKEFKSEHDKVVYYFTSKEQKAKFDQNPNKYLPQYGGYCAFGVYAGAKFRPDPNKFIVKDGKYFLYLYNLELDAQQLWLAEKNHSKLVSVANNNWDKLKKTYN</sequence>
<protein>
    <submittedName>
        <fullName evidence="2">YHS domain-containing (Seleno)protein</fullName>
    </submittedName>
</protein>
<dbReference type="Proteomes" id="UP001172082">
    <property type="component" value="Unassembled WGS sequence"/>
</dbReference>
<gene>
    <name evidence="2" type="ORF">QQ008_02865</name>
</gene>
<dbReference type="NCBIfam" id="NF041384">
    <property type="entry name" value="YHS_seleno_dom"/>
    <property type="match status" value="1"/>
</dbReference>
<comment type="caution">
    <text evidence="2">The sequence shown here is derived from an EMBL/GenBank/DDBJ whole genome shotgun (WGS) entry which is preliminary data.</text>
</comment>
<keyword evidence="1" id="KW-0732">Signal</keyword>
<name>A0ABT8KHS5_9BACT</name>
<dbReference type="RefSeq" id="WP_346750301.1">
    <property type="nucleotide sequence ID" value="NZ_JAUJEA010000001.1"/>
</dbReference>
<evidence type="ECO:0000313" key="3">
    <source>
        <dbReference type="Proteomes" id="UP001172082"/>
    </source>
</evidence>
<accession>A0ABT8KHS5</accession>
<feature type="signal peptide" evidence="1">
    <location>
        <begin position="1"/>
        <end position="22"/>
    </location>
</feature>
<organism evidence="2 3">
    <name type="scientific">Splendidivirga corallicola</name>
    <dbReference type="NCBI Taxonomy" id="3051826"/>
    <lineage>
        <taxon>Bacteria</taxon>
        <taxon>Pseudomonadati</taxon>
        <taxon>Bacteroidota</taxon>
        <taxon>Cytophagia</taxon>
        <taxon>Cytophagales</taxon>
        <taxon>Splendidivirgaceae</taxon>
        <taxon>Splendidivirga</taxon>
    </lineage>
</organism>
<evidence type="ECO:0000256" key="1">
    <source>
        <dbReference type="SAM" id="SignalP"/>
    </source>
</evidence>
<feature type="chain" id="PRO_5046313271" evidence="1">
    <location>
        <begin position="23"/>
        <end position="157"/>
    </location>
</feature>
<reference evidence="2" key="1">
    <citation type="submission" date="2023-06" db="EMBL/GenBank/DDBJ databases">
        <title>Genomic of Parafulvivirga corallium.</title>
        <authorList>
            <person name="Wang G."/>
        </authorList>
    </citation>
    <scope>NUCLEOTIDE SEQUENCE</scope>
    <source>
        <strain evidence="2">BMA10</strain>
    </source>
</reference>
<dbReference type="EMBL" id="JAUJEA010000001">
    <property type="protein sequence ID" value="MDN5200276.1"/>
    <property type="molecule type" value="Genomic_DNA"/>
</dbReference>